<dbReference type="RefSeq" id="WP_341836258.1">
    <property type="nucleotide sequence ID" value="NZ_CP149822.1"/>
</dbReference>
<gene>
    <name evidence="1" type="ORF">WJU16_25920</name>
</gene>
<name>A0ABZ2YPZ4_9BACT</name>
<evidence type="ECO:0000313" key="1">
    <source>
        <dbReference type="EMBL" id="WZN41407.1"/>
    </source>
</evidence>
<organism evidence="1 2">
    <name type="scientific">Chitinophaga pollutisoli</name>
    <dbReference type="NCBI Taxonomy" id="3133966"/>
    <lineage>
        <taxon>Bacteria</taxon>
        <taxon>Pseudomonadati</taxon>
        <taxon>Bacteroidota</taxon>
        <taxon>Chitinophagia</taxon>
        <taxon>Chitinophagales</taxon>
        <taxon>Chitinophagaceae</taxon>
        <taxon>Chitinophaga</taxon>
    </lineage>
</organism>
<keyword evidence="2" id="KW-1185">Reference proteome</keyword>
<reference evidence="2" key="1">
    <citation type="submission" date="2024-03" db="EMBL/GenBank/DDBJ databases">
        <title>Chitinophaga horti sp. nov., isolated from garden soil.</title>
        <authorList>
            <person name="Lee D.S."/>
            <person name="Han D.M."/>
            <person name="Baek J.H."/>
            <person name="Choi D.G."/>
            <person name="Jeon J.H."/>
            <person name="Jeon C.O."/>
        </authorList>
    </citation>
    <scope>NUCLEOTIDE SEQUENCE [LARGE SCALE GENOMIC DNA]</scope>
    <source>
        <strain evidence="2">GPA1</strain>
    </source>
</reference>
<accession>A0ABZ2YPZ4</accession>
<dbReference type="EMBL" id="CP149822">
    <property type="protein sequence ID" value="WZN41407.1"/>
    <property type="molecule type" value="Genomic_DNA"/>
</dbReference>
<protein>
    <submittedName>
        <fullName evidence="1">Uncharacterized protein</fullName>
    </submittedName>
</protein>
<proteinExistence type="predicted"/>
<evidence type="ECO:0000313" key="2">
    <source>
        <dbReference type="Proteomes" id="UP001485459"/>
    </source>
</evidence>
<sequence>MTTEQYHIRMQYDGRIFELPVQITLAGPYCKISVVVDGTEIAFTRDRHCGLRAINHENDFDVQFLYMLGNEIVLQRPVYN</sequence>
<dbReference type="Proteomes" id="UP001485459">
    <property type="component" value="Chromosome"/>
</dbReference>